<dbReference type="GO" id="GO:0016020">
    <property type="term" value="C:membrane"/>
    <property type="evidence" value="ECO:0007669"/>
    <property type="project" value="UniProtKB-SubCell"/>
</dbReference>
<keyword evidence="2" id="KW-0813">Transport</keyword>
<name>A0A6A3XMY7_9STRA</name>
<feature type="transmembrane region" description="Helical" evidence="6">
    <location>
        <begin position="83"/>
        <end position="103"/>
    </location>
</feature>
<dbReference type="InterPro" id="IPR011701">
    <property type="entry name" value="MFS"/>
</dbReference>
<feature type="transmembrane region" description="Helical" evidence="6">
    <location>
        <begin position="148"/>
        <end position="168"/>
    </location>
</feature>
<dbReference type="InterPro" id="IPR005829">
    <property type="entry name" value="Sugar_transporter_CS"/>
</dbReference>
<feature type="transmembrane region" description="Helical" evidence="6">
    <location>
        <begin position="207"/>
        <end position="227"/>
    </location>
</feature>
<comment type="caution">
    <text evidence="13">The sequence shown here is derived from an EMBL/GenBank/DDBJ whole genome shotgun (WGS) entry which is preliminary data.</text>
</comment>
<evidence type="ECO:0000313" key="8">
    <source>
        <dbReference type="EMBL" id="KAE8989548.1"/>
    </source>
</evidence>
<feature type="transmembrane region" description="Helical" evidence="6">
    <location>
        <begin position="357"/>
        <end position="379"/>
    </location>
</feature>
<dbReference type="GO" id="GO:0022857">
    <property type="term" value="F:transmembrane transporter activity"/>
    <property type="evidence" value="ECO:0007669"/>
    <property type="project" value="InterPro"/>
</dbReference>
<evidence type="ECO:0000313" key="16">
    <source>
        <dbReference type="Proteomes" id="UP000437068"/>
    </source>
</evidence>
<dbReference type="InterPro" id="IPR036259">
    <property type="entry name" value="MFS_trans_sf"/>
</dbReference>
<feature type="transmembrane region" description="Helical" evidence="6">
    <location>
        <begin position="410"/>
        <end position="434"/>
    </location>
</feature>
<evidence type="ECO:0000256" key="4">
    <source>
        <dbReference type="ARBA" id="ARBA00022989"/>
    </source>
</evidence>
<dbReference type="PANTHER" id="PTHR23511">
    <property type="entry name" value="SYNAPTIC VESICLE GLYCOPROTEIN 2"/>
    <property type="match status" value="1"/>
</dbReference>
<keyword evidence="15" id="KW-1185">Reference proteome</keyword>
<keyword evidence="5 6" id="KW-0472">Membrane</keyword>
<dbReference type="InterPro" id="IPR020846">
    <property type="entry name" value="MFS_dom"/>
</dbReference>
<dbReference type="EMBL" id="QXFW01001522">
    <property type="protein sequence ID" value="KAE8989548.1"/>
    <property type="molecule type" value="Genomic_DNA"/>
</dbReference>
<dbReference type="CDD" id="cd17316">
    <property type="entry name" value="MFS_SV2_like"/>
    <property type="match status" value="1"/>
</dbReference>
<evidence type="ECO:0000313" key="15">
    <source>
        <dbReference type="Proteomes" id="UP000433483"/>
    </source>
</evidence>
<evidence type="ECO:0000256" key="1">
    <source>
        <dbReference type="ARBA" id="ARBA00004141"/>
    </source>
</evidence>
<dbReference type="EMBL" id="QXGE01003253">
    <property type="protein sequence ID" value="KAE9276129.1"/>
    <property type="molecule type" value="Genomic_DNA"/>
</dbReference>
<evidence type="ECO:0000259" key="7">
    <source>
        <dbReference type="PROSITE" id="PS50850"/>
    </source>
</evidence>
<evidence type="ECO:0000313" key="11">
    <source>
        <dbReference type="EMBL" id="KAE9176571.1"/>
    </source>
</evidence>
<feature type="transmembrane region" description="Helical" evidence="6">
    <location>
        <begin position="123"/>
        <end position="141"/>
    </location>
</feature>
<gene>
    <name evidence="14" type="ORF">PF001_g26276</name>
    <name evidence="13" type="ORF">PF002_g20493</name>
    <name evidence="11" type="ORF">PF004_g26041</name>
    <name evidence="12" type="ORF">PF005_g19214</name>
    <name evidence="10" type="ORF">PF006_g22450</name>
    <name evidence="9" type="ORF">PF010_g26617</name>
    <name evidence="8" type="ORF">PF011_g18722</name>
</gene>
<dbReference type="Proteomes" id="UP000440367">
    <property type="component" value="Unassembled WGS sequence"/>
</dbReference>
<keyword evidence="4 6" id="KW-1133">Transmembrane helix</keyword>
<organism evidence="13 17">
    <name type="scientific">Phytophthora fragariae</name>
    <dbReference type="NCBI Taxonomy" id="53985"/>
    <lineage>
        <taxon>Eukaryota</taxon>
        <taxon>Sar</taxon>
        <taxon>Stramenopiles</taxon>
        <taxon>Oomycota</taxon>
        <taxon>Peronosporomycetes</taxon>
        <taxon>Peronosporales</taxon>
        <taxon>Peronosporaceae</taxon>
        <taxon>Phytophthora</taxon>
    </lineage>
</organism>
<dbReference type="EMBL" id="QXGB01001455">
    <property type="protein sequence ID" value="KAE9190537.1"/>
    <property type="molecule type" value="Genomic_DNA"/>
</dbReference>
<accession>A0A6A3XMY7</accession>
<evidence type="ECO:0000313" key="9">
    <source>
        <dbReference type="EMBL" id="KAE9069556.1"/>
    </source>
</evidence>
<feature type="transmembrane region" description="Helical" evidence="6">
    <location>
        <begin position="174"/>
        <end position="195"/>
    </location>
</feature>
<feature type="domain" description="Major facilitator superfamily (MFS) profile" evidence="7">
    <location>
        <begin position="83"/>
        <end position="505"/>
    </location>
</feature>
<evidence type="ECO:0000256" key="2">
    <source>
        <dbReference type="ARBA" id="ARBA00022448"/>
    </source>
</evidence>
<evidence type="ECO:0000256" key="5">
    <source>
        <dbReference type="ARBA" id="ARBA00023136"/>
    </source>
</evidence>
<evidence type="ECO:0000313" key="13">
    <source>
        <dbReference type="EMBL" id="KAE9204902.1"/>
    </source>
</evidence>
<dbReference type="EMBL" id="QXGC01003330">
    <property type="protein sequence ID" value="KAE9176571.1"/>
    <property type="molecule type" value="Genomic_DNA"/>
</dbReference>
<dbReference type="EMBL" id="QXFX01003352">
    <property type="protein sequence ID" value="KAE9069556.1"/>
    <property type="molecule type" value="Genomic_DNA"/>
</dbReference>
<dbReference type="Proteomes" id="UP000437068">
    <property type="component" value="Unassembled WGS sequence"/>
</dbReference>
<dbReference type="OrthoDB" id="4139357at2759"/>
<dbReference type="Proteomes" id="UP000476176">
    <property type="component" value="Unassembled WGS sequence"/>
</dbReference>
<evidence type="ECO:0000313" key="20">
    <source>
        <dbReference type="Proteomes" id="UP000476176"/>
    </source>
</evidence>
<dbReference type="AlphaFoldDB" id="A0A6A3XMY7"/>
<feature type="transmembrane region" description="Helical" evidence="6">
    <location>
        <begin position="471"/>
        <end position="496"/>
    </location>
</feature>
<dbReference type="Gene3D" id="1.20.1250.20">
    <property type="entry name" value="MFS general substrate transporter like domains"/>
    <property type="match status" value="1"/>
</dbReference>
<comment type="subcellular location">
    <subcellularLocation>
        <location evidence="1">Membrane</location>
        <topology evidence="1">Multi-pass membrane protein</topology>
    </subcellularLocation>
</comment>
<feature type="transmembrane region" description="Helical" evidence="6">
    <location>
        <begin position="446"/>
        <end position="465"/>
    </location>
</feature>
<evidence type="ECO:0000256" key="3">
    <source>
        <dbReference type="ARBA" id="ARBA00022692"/>
    </source>
</evidence>
<evidence type="ECO:0000313" key="10">
    <source>
        <dbReference type="EMBL" id="KAE9102355.1"/>
    </source>
</evidence>
<evidence type="ECO:0000313" key="19">
    <source>
        <dbReference type="Proteomes" id="UP000460718"/>
    </source>
</evidence>
<proteinExistence type="predicted"/>
<dbReference type="Pfam" id="PF07690">
    <property type="entry name" value="MFS_1"/>
    <property type="match status" value="1"/>
</dbReference>
<evidence type="ECO:0000313" key="14">
    <source>
        <dbReference type="EMBL" id="KAE9276129.1"/>
    </source>
</evidence>
<dbReference type="EMBL" id="QXGA01002183">
    <property type="protein sequence ID" value="KAE9102355.1"/>
    <property type="molecule type" value="Genomic_DNA"/>
</dbReference>
<evidence type="ECO:0000313" key="17">
    <source>
        <dbReference type="Proteomes" id="UP000440367"/>
    </source>
</evidence>
<dbReference type="PROSITE" id="PS50850">
    <property type="entry name" value="MFS"/>
    <property type="match status" value="1"/>
</dbReference>
<keyword evidence="3 6" id="KW-0812">Transmembrane</keyword>
<protein>
    <recommendedName>
        <fullName evidence="7">Major facilitator superfamily (MFS) profile domain-containing protein</fullName>
    </recommendedName>
</protein>
<feature type="transmembrane region" description="Helical" evidence="6">
    <location>
        <begin position="239"/>
        <end position="256"/>
    </location>
</feature>
<reference evidence="15 16" key="1">
    <citation type="submission" date="2018-08" db="EMBL/GenBank/DDBJ databases">
        <title>Genomic investigation of the strawberry pathogen Phytophthora fragariae indicates pathogenicity is determined by transcriptional variation in three key races.</title>
        <authorList>
            <person name="Adams T.M."/>
            <person name="Armitage A.D."/>
            <person name="Sobczyk M.K."/>
            <person name="Bates H.J."/>
            <person name="Dunwell J.M."/>
            <person name="Nellist C.F."/>
            <person name="Harrison R.J."/>
        </authorList>
    </citation>
    <scope>NUCLEOTIDE SEQUENCE [LARGE SCALE GENOMIC DNA]</scope>
    <source>
        <strain evidence="14 16">A4</strain>
        <strain evidence="13 17">BC-1</strain>
        <strain evidence="11 20">BC-23</strain>
        <strain evidence="12 15">NOV-27</strain>
        <strain evidence="10 18">NOV-5</strain>
        <strain evidence="9 21">ONT-3</strain>
        <strain evidence="8 19">SCRP245</strain>
    </source>
</reference>
<sequence length="519" mass="56339">MVRELGHSVAWRLAGKCWNSRYFWSRFILARCGLHPALLILNPSTMPPLPPPKVFCRSSTALETIHQRLEALDAGLSTFYVRLLLLTGFSWVVRTAELVLFTFTRDLIDNDVGMGTTALQTLGTGEFIGAAIGGPLFGCLADTRGRRLALLLAMAFSLAGLALSALATSDYVLIIARIVAGAGLGGELPAAIVLVQELSPKSLRGPMVAWLEAFGGVGGIVGAALAFGLAPHFGWRNTYWVICVCVLYTGVLRCGIPESPRWLASVGREDEALLVVEKLEREHRARLNYENVKMQETSTLVVVDSVPSVAKTSSTFDKPVHTLVLWTLWAVMTLSSYVLGVYVPTLISLSGFNMYESWVGIVLLHGAQVVGCILASWVLKTRGHKQSLACFATLVSVAAILLSYAPWNRFVVVVGTCSVSLLLAGAWSCVLVYTPENYLTVVRARGVSYAFGFSRLAAAGGLLLYPHMFNVWLMTVSSITWVFTGLLAVTVIGFVVPWGFNAQHHGYCSVHDTQLEIDP</sequence>
<evidence type="ECO:0000313" key="18">
    <source>
        <dbReference type="Proteomes" id="UP000440732"/>
    </source>
</evidence>
<dbReference type="EMBL" id="QXGD01001495">
    <property type="protein sequence ID" value="KAE9204902.1"/>
    <property type="molecule type" value="Genomic_DNA"/>
</dbReference>
<evidence type="ECO:0000313" key="21">
    <source>
        <dbReference type="Proteomes" id="UP000488956"/>
    </source>
</evidence>
<dbReference type="Proteomes" id="UP000433483">
    <property type="component" value="Unassembled WGS sequence"/>
</dbReference>
<dbReference type="SUPFAM" id="SSF103473">
    <property type="entry name" value="MFS general substrate transporter"/>
    <property type="match status" value="1"/>
</dbReference>
<dbReference type="Proteomes" id="UP000460718">
    <property type="component" value="Unassembled WGS sequence"/>
</dbReference>
<dbReference type="PROSITE" id="PS00217">
    <property type="entry name" value="SUGAR_TRANSPORT_2"/>
    <property type="match status" value="1"/>
</dbReference>
<dbReference type="Proteomes" id="UP000440732">
    <property type="component" value="Unassembled WGS sequence"/>
</dbReference>
<evidence type="ECO:0000256" key="6">
    <source>
        <dbReference type="SAM" id="Phobius"/>
    </source>
</evidence>
<dbReference type="PANTHER" id="PTHR23511:SF5">
    <property type="entry name" value="MAJOR FACILITATOR-TYPE TRANSPORTER HXNZ-RELATED"/>
    <property type="match status" value="1"/>
</dbReference>
<feature type="transmembrane region" description="Helical" evidence="6">
    <location>
        <begin position="323"/>
        <end position="345"/>
    </location>
</feature>
<feature type="transmembrane region" description="Helical" evidence="6">
    <location>
        <begin position="386"/>
        <end position="404"/>
    </location>
</feature>
<evidence type="ECO:0000313" key="12">
    <source>
        <dbReference type="EMBL" id="KAE9190537.1"/>
    </source>
</evidence>
<dbReference type="Proteomes" id="UP000488956">
    <property type="component" value="Unassembled WGS sequence"/>
</dbReference>